<sequence length="71" mass="7908">MFPCSNLSNNSRESAIIDERFFLNLARKVKLELTRSQTAMNFGAMPTLLYRSLSGSLVRSPKKQNIGCVVG</sequence>
<evidence type="ECO:0000313" key="2">
    <source>
        <dbReference type="Proteomes" id="UP000033607"/>
    </source>
</evidence>
<gene>
    <name evidence="1" type="ORF">WN50_27560</name>
</gene>
<name>A0A0F5Y861_9CYAN</name>
<dbReference type="EMBL" id="LATL02000069">
    <property type="protein sequence ID" value="KKD35039.1"/>
    <property type="molecule type" value="Genomic_DNA"/>
</dbReference>
<organism evidence="1 2">
    <name type="scientific">Limnoraphis robusta CS-951</name>
    <dbReference type="NCBI Taxonomy" id="1637645"/>
    <lineage>
        <taxon>Bacteria</taxon>
        <taxon>Bacillati</taxon>
        <taxon>Cyanobacteriota</taxon>
        <taxon>Cyanophyceae</taxon>
        <taxon>Oscillatoriophycideae</taxon>
        <taxon>Oscillatoriales</taxon>
        <taxon>Sirenicapillariaceae</taxon>
        <taxon>Limnoraphis</taxon>
    </lineage>
</organism>
<protein>
    <submittedName>
        <fullName evidence="1">Uncharacterized protein</fullName>
    </submittedName>
</protein>
<dbReference type="Proteomes" id="UP000033607">
    <property type="component" value="Unassembled WGS sequence"/>
</dbReference>
<dbReference type="RefSeq" id="WP_046281814.1">
    <property type="nucleotide sequence ID" value="NZ_LATL02000069.1"/>
</dbReference>
<evidence type="ECO:0000313" key="1">
    <source>
        <dbReference type="EMBL" id="KKD35039.1"/>
    </source>
</evidence>
<comment type="caution">
    <text evidence="1">The sequence shown here is derived from an EMBL/GenBank/DDBJ whole genome shotgun (WGS) entry which is preliminary data.</text>
</comment>
<proteinExistence type="predicted"/>
<reference evidence="1 2" key="1">
    <citation type="submission" date="2015-06" db="EMBL/GenBank/DDBJ databases">
        <title>Draft genome assembly of filamentous brackish cyanobacterium Limnoraphis robusta strain CS-951.</title>
        <authorList>
            <person name="Willis A."/>
            <person name="Parks M."/>
            <person name="Burford M.A."/>
        </authorList>
    </citation>
    <scope>NUCLEOTIDE SEQUENCE [LARGE SCALE GENOMIC DNA]</scope>
    <source>
        <strain evidence="1 2">CS-951</strain>
    </source>
</reference>
<accession>A0A0F5Y861</accession>
<dbReference type="AlphaFoldDB" id="A0A0F5Y861"/>